<dbReference type="Proteomes" id="UP001595851">
    <property type="component" value="Unassembled WGS sequence"/>
</dbReference>
<name>A0ABV8GAI3_9ACTN</name>
<feature type="region of interest" description="Disordered" evidence="1">
    <location>
        <begin position="75"/>
        <end position="116"/>
    </location>
</feature>
<reference evidence="3" key="1">
    <citation type="journal article" date="2019" name="Int. J. Syst. Evol. Microbiol.">
        <title>The Global Catalogue of Microorganisms (GCM) 10K type strain sequencing project: providing services to taxonomists for standard genome sequencing and annotation.</title>
        <authorList>
            <consortium name="The Broad Institute Genomics Platform"/>
            <consortium name="The Broad Institute Genome Sequencing Center for Infectious Disease"/>
            <person name="Wu L."/>
            <person name="Ma J."/>
        </authorList>
    </citation>
    <scope>NUCLEOTIDE SEQUENCE [LARGE SCALE GENOMIC DNA]</scope>
    <source>
        <strain evidence="3">TBRC 1276</strain>
    </source>
</reference>
<protein>
    <submittedName>
        <fullName evidence="2">Uncharacterized protein</fullName>
    </submittedName>
</protein>
<feature type="compositionally biased region" description="Basic residues" evidence="1">
    <location>
        <begin position="343"/>
        <end position="352"/>
    </location>
</feature>
<proteinExistence type="predicted"/>
<comment type="caution">
    <text evidence="2">The sequence shown here is derived from an EMBL/GenBank/DDBJ whole genome shotgun (WGS) entry which is preliminary data.</text>
</comment>
<accession>A0ABV8GAI3</accession>
<feature type="compositionally biased region" description="Basic and acidic residues" evidence="1">
    <location>
        <begin position="75"/>
        <end position="103"/>
    </location>
</feature>
<evidence type="ECO:0000313" key="3">
    <source>
        <dbReference type="Proteomes" id="UP001595851"/>
    </source>
</evidence>
<evidence type="ECO:0000313" key="2">
    <source>
        <dbReference type="EMBL" id="MFC4010090.1"/>
    </source>
</evidence>
<organism evidence="2 3">
    <name type="scientific">Nonomuraea purpurea</name>
    <dbReference type="NCBI Taxonomy" id="1849276"/>
    <lineage>
        <taxon>Bacteria</taxon>
        <taxon>Bacillati</taxon>
        <taxon>Actinomycetota</taxon>
        <taxon>Actinomycetes</taxon>
        <taxon>Streptosporangiales</taxon>
        <taxon>Streptosporangiaceae</taxon>
        <taxon>Nonomuraea</taxon>
    </lineage>
</organism>
<gene>
    <name evidence="2" type="ORF">ACFOY2_22875</name>
</gene>
<evidence type="ECO:0000256" key="1">
    <source>
        <dbReference type="SAM" id="MobiDB-lite"/>
    </source>
</evidence>
<feature type="region of interest" description="Disordered" evidence="1">
    <location>
        <begin position="323"/>
        <end position="352"/>
    </location>
</feature>
<dbReference type="EMBL" id="JBHSBI010000011">
    <property type="protein sequence ID" value="MFC4010090.1"/>
    <property type="molecule type" value="Genomic_DNA"/>
</dbReference>
<sequence>MVALITFAINPGLGRKIFIWKRSRSDAPQPSEGRLETARWWSIAALIVLAVGLFLYNDSVTQDPARLAAMEEQQRQKQRAAEQAERDKETEQAIKDDKARELGVEPGPDELSGRIVGYSADSDKSSMTVIYTVSRCPGLQRQTMDESADQIKVRIVEELRCVDDLPDTSVPKIGVFRLDAPAGLRKITLWDGAEIPRCDADPERAKACDVRARERDSKIKKGEIRELRLKPESDRLSGRIIGYRHPADGYGNVEDRTLTIIYTVSPCTFRGGNAVEEKAGEVVVRVFEEKERGGERLDGECANRADDEARPQRTSIYLDEPLGDRRPVVRGGGEIPKCDADPRRKRQCAAVK</sequence>
<keyword evidence="3" id="KW-1185">Reference proteome</keyword>
<dbReference type="RefSeq" id="WP_379530112.1">
    <property type="nucleotide sequence ID" value="NZ_JBHSBI010000011.1"/>
</dbReference>